<name>A0A397JF64_9GLOM</name>
<sequence length="1024" mass="118483">MKTLVNLNERDFIIEVFETTSEYGSMPGYICKCDGIQSELYQTLTVAICSVYKRIFGTETKFSGPAVMGFDTPTISNVLLQDLQFRPYFFSLDKLRIWIMSVGKSNKSEWNLAEEPQTQHFIQILHIPSCTLNDWNDGDLMESIFAYHFKCRISTCINWQEFFNQWLIGLSTIIELKTQLKKLYPSNHEINAREFRAWKAMLRNVGCEEITPFEKDQSQVEFWSRSLTPEIDKTNLEILYRQGFLIPIPSYLKNDTKIFWNSFRESLDVNKCGLEGRTQILSIIGGSFTYDEIKKNLEVSNDAIRYARKHAHLYGVGGKAFKKPIITHENFSEETQQQLQAFLLDKAHVVMSSYKTDPVTNEPVHYLKHTKETLWKKYHEQYSDGMQRTSFFTRLQGKKYIYREDLGDNLKRFLKRDYENHFHVTKSGMTFHNPYINHCLLYAFGNCTENHNQTCNECQELFSLFENIRSYIDSTNYEELEDLKNHLLYYLAHQTRKVYLNAQFNANLLELDEKTALILVDYKMKILLKTARETKNDWFGKKGWSLHTVMVYRKQNSSSVLQVQAYNYWSADTRQDSWFTASSLHAVIENLNPKPESIIVMSDNGGHYHNADLMMIMSFWPEWYNIEVKKWIFLEAGEAKTSIDSHHAQISHAINRYVRLGFDIQTGQDIENAIKGIRGTSVAHLQPNRDRGTGNNILPGNSNWFEWQWQTTGDLDGCILARAVPNIGDWIIFTPAQLKKLQNREIETPKPLSSNHTIPSTSWEVPIPNSERFDIQTGQDIENAIKGIRGTSVAHLQPNRDRGTGNNILPGNSNWFEWQWQTTGDLDGCILARAVPNIGDWIIFTPAQLKKLQNREIETPKPLSSNHTIPSTSWEVPIPNSEHIRTDCLSKEKLIKHLQFKGIEINEKENKVELIKKLEIELNKDNICVRSDNGHNVLVDITNQKAQQNLSSTSNYKEFPLQSGWALKQNQKFGKKGAGKRMSIHGEIDNEEVPKVGTIQNWINKMTRVHREQAAARVLESSNT</sequence>
<dbReference type="AlphaFoldDB" id="A0A397JF64"/>
<evidence type="ECO:0000313" key="1">
    <source>
        <dbReference type="EMBL" id="RHZ86975.1"/>
    </source>
</evidence>
<dbReference type="EMBL" id="PQFF01000039">
    <property type="protein sequence ID" value="RHZ86975.1"/>
    <property type="molecule type" value="Genomic_DNA"/>
</dbReference>
<dbReference type="OrthoDB" id="2438612at2759"/>
<proteinExistence type="predicted"/>
<comment type="caution">
    <text evidence="1">The sequence shown here is derived from an EMBL/GenBank/DDBJ whole genome shotgun (WGS) entry which is preliminary data.</text>
</comment>
<reference evidence="1 2" key="1">
    <citation type="submission" date="2018-08" db="EMBL/GenBank/DDBJ databases">
        <title>Genome and evolution of the arbuscular mycorrhizal fungus Diversispora epigaea (formerly Glomus versiforme) and its bacterial endosymbionts.</title>
        <authorList>
            <person name="Sun X."/>
            <person name="Fei Z."/>
            <person name="Harrison M."/>
        </authorList>
    </citation>
    <scope>NUCLEOTIDE SEQUENCE [LARGE SCALE GENOMIC DNA]</scope>
    <source>
        <strain evidence="1 2">IT104</strain>
    </source>
</reference>
<organism evidence="1 2">
    <name type="scientific">Diversispora epigaea</name>
    <dbReference type="NCBI Taxonomy" id="1348612"/>
    <lineage>
        <taxon>Eukaryota</taxon>
        <taxon>Fungi</taxon>
        <taxon>Fungi incertae sedis</taxon>
        <taxon>Mucoromycota</taxon>
        <taxon>Glomeromycotina</taxon>
        <taxon>Glomeromycetes</taxon>
        <taxon>Diversisporales</taxon>
        <taxon>Diversisporaceae</taxon>
        <taxon>Diversispora</taxon>
    </lineage>
</organism>
<gene>
    <name evidence="1" type="ORF">Glove_41g97</name>
</gene>
<protein>
    <submittedName>
        <fullName evidence="1">Uncharacterized protein</fullName>
    </submittedName>
</protein>
<dbReference type="STRING" id="1348612.A0A397JF64"/>
<evidence type="ECO:0000313" key="2">
    <source>
        <dbReference type="Proteomes" id="UP000266861"/>
    </source>
</evidence>
<dbReference type="Proteomes" id="UP000266861">
    <property type="component" value="Unassembled WGS sequence"/>
</dbReference>
<accession>A0A397JF64</accession>
<keyword evidence="2" id="KW-1185">Reference proteome</keyword>